<dbReference type="KEGG" id="acan:ACA1_279450"/>
<feature type="domain" description="Ras guanine nucleotide exchange factor glfB-like C-terminal" evidence="3">
    <location>
        <begin position="11"/>
        <end position="129"/>
    </location>
</feature>
<sequence>MEGPSEASIKERNEKIENLWKRSFEGRTMFNDLPRFAQTIQVFGGTGDQLLHAPKAGAGAVKNLKDLFTVLTHELEGAELAERVARTFDEEFKGPEDVQNKAHFVKYLTDIYGGEESRVVRLLQACNQSAGMTKDVKDSWIFHIHLPPPHAPGAAEPPKGRPGAVVRVEKREQHIMNMFQYQWQLLIHFDEAVQTVRSISLRVIDLMYHQNLHAALPLKQGLVAILSPYLAPNVAQLAETREWEFFKMEGPTAAAAEEKSLLVINDADNADSDFESSRTDAKAKNPRREGSPLSNSGKEQQEASRRKAIVTYPNGDHYEGTLKGQLRDGEGVYTTLRGDVYMGEYHLGKKHGKGTYTMKDGTRYEGDFKDGKPNGKGMYVWANGDVYTGEFENDEFHGHGSWSSASGEHYEGGQWFNDSRQGKGKYYFATGEMYEGPFMQNNFDGSGVYTYANGDRVEGIFKAGQLTEIVTLHQVGASEDAEAENESED</sequence>
<proteinExistence type="predicted"/>
<feature type="compositionally biased region" description="Basic and acidic residues" evidence="2">
    <location>
        <begin position="275"/>
        <end position="290"/>
    </location>
</feature>
<dbReference type="GeneID" id="14921836"/>
<organism evidence="4 5">
    <name type="scientific">Acanthamoeba castellanii (strain ATCC 30010 / Neff)</name>
    <dbReference type="NCBI Taxonomy" id="1257118"/>
    <lineage>
        <taxon>Eukaryota</taxon>
        <taxon>Amoebozoa</taxon>
        <taxon>Discosea</taxon>
        <taxon>Longamoebia</taxon>
        <taxon>Centramoebida</taxon>
        <taxon>Acanthamoebidae</taxon>
        <taxon>Acanthamoeba</taxon>
    </lineage>
</organism>
<evidence type="ECO:0000256" key="1">
    <source>
        <dbReference type="ARBA" id="ARBA00022737"/>
    </source>
</evidence>
<evidence type="ECO:0000259" key="3">
    <source>
        <dbReference type="Pfam" id="PF24929"/>
    </source>
</evidence>
<dbReference type="EMBL" id="KB007908">
    <property type="protein sequence ID" value="ELR20963.1"/>
    <property type="molecule type" value="Genomic_DNA"/>
</dbReference>
<dbReference type="STRING" id="1257118.L8H8A9"/>
<feature type="region of interest" description="Disordered" evidence="2">
    <location>
        <begin position="271"/>
        <end position="321"/>
    </location>
</feature>
<dbReference type="PANTHER" id="PTHR43215">
    <property type="entry name" value="RADIAL SPOKE HEAD 1 HOMOLOG"/>
    <property type="match status" value="1"/>
</dbReference>
<dbReference type="AlphaFoldDB" id="L8H8A9"/>
<dbReference type="InterPro" id="IPR003409">
    <property type="entry name" value="MORN"/>
</dbReference>
<dbReference type="OrthoDB" id="18857at2759"/>
<name>L8H8A9_ACACF</name>
<accession>L8H8A9</accession>
<dbReference type="SUPFAM" id="SSF82185">
    <property type="entry name" value="Histone H3 K4-specific methyltransferase SET7/9 N-terminal domain"/>
    <property type="match status" value="2"/>
</dbReference>
<evidence type="ECO:0000313" key="4">
    <source>
        <dbReference type="EMBL" id="ELR20963.1"/>
    </source>
</evidence>
<gene>
    <name evidence="4" type="ORF">ACA1_279450</name>
</gene>
<dbReference type="InterPro" id="IPR056651">
    <property type="entry name" value="GlfB-like_C"/>
</dbReference>
<evidence type="ECO:0000256" key="2">
    <source>
        <dbReference type="SAM" id="MobiDB-lite"/>
    </source>
</evidence>
<dbReference type="VEuPathDB" id="AmoebaDB:ACA1_279450"/>
<dbReference type="Gene3D" id="2.20.110.10">
    <property type="entry name" value="Histone H3 K4-specific methyltransferase SET7/9 N-terminal domain"/>
    <property type="match status" value="3"/>
</dbReference>
<keyword evidence="1" id="KW-0677">Repeat</keyword>
<evidence type="ECO:0000313" key="5">
    <source>
        <dbReference type="Proteomes" id="UP000011083"/>
    </source>
</evidence>
<dbReference type="Proteomes" id="UP000011083">
    <property type="component" value="Unassembled WGS sequence"/>
</dbReference>
<dbReference type="Pfam" id="PF02493">
    <property type="entry name" value="MORN"/>
    <property type="match status" value="6"/>
</dbReference>
<dbReference type="Pfam" id="PF24929">
    <property type="entry name" value="GlfB_C"/>
    <property type="match status" value="1"/>
</dbReference>
<dbReference type="PANTHER" id="PTHR43215:SF14">
    <property type="entry name" value="RADIAL SPOKE HEAD 1 HOMOLOG"/>
    <property type="match status" value="1"/>
</dbReference>
<dbReference type="SMART" id="SM00698">
    <property type="entry name" value="MORN"/>
    <property type="match status" value="6"/>
</dbReference>
<protein>
    <submittedName>
        <fullName evidence="4">MORN repeat-containing protein</fullName>
    </submittedName>
</protein>
<keyword evidence="5" id="KW-1185">Reference proteome</keyword>
<reference evidence="4 5" key="1">
    <citation type="journal article" date="2013" name="Genome Biol.">
        <title>Genome of Acanthamoeba castellanii highlights extensive lateral gene transfer and early evolution of tyrosine kinase signaling.</title>
        <authorList>
            <person name="Clarke M."/>
            <person name="Lohan A.J."/>
            <person name="Liu B."/>
            <person name="Lagkouvardos I."/>
            <person name="Roy S."/>
            <person name="Zafar N."/>
            <person name="Bertelli C."/>
            <person name="Schilde C."/>
            <person name="Kianianmomeni A."/>
            <person name="Burglin T.R."/>
            <person name="Frech C."/>
            <person name="Turcotte B."/>
            <person name="Kopec K.O."/>
            <person name="Synnott J.M."/>
            <person name="Choo C."/>
            <person name="Paponov I."/>
            <person name="Finkler A."/>
            <person name="Soon Heng Tan C."/>
            <person name="Hutchins A.P."/>
            <person name="Weinmeier T."/>
            <person name="Rattei T."/>
            <person name="Chu J.S."/>
            <person name="Gimenez G."/>
            <person name="Irimia M."/>
            <person name="Rigden D.J."/>
            <person name="Fitzpatrick D.A."/>
            <person name="Lorenzo-Morales J."/>
            <person name="Bateman A."/>
            <person name="Chiu C.H."/>
            <person name="Tang P."/>
            <person name="Hegemann P."/>
            <person name="Fromm H."/>
            <person name="Raoult D."/>
            <person name="Greub G."/>
            <person name="Miranda-Saavedra D."/>
            <person name="Chen N."/>
            <person name="Nash P."/>
            <person name="Ginger M.L."/>
            <person name="Horn M."/>
            <person name="Schaap P."/>
            <person name="Caler L."/>
            <person name="Loftus B."/>
        </authorList>
    </citation>
    <scope>NUCLEOTIDE SEQUENCE [LARGE SCALE GENOMIC DNA]</scope>
    <source>
        <strain evidence="4 5">Neff</strain>
    </source>
</reference>
<dbReference type="RefSeq" id="XP_004344706.1">
    <property type="nucleotide sequence ID" value="XM_004344656.1"/>
</dbReference>